<dbReference type="InterPro" id="IPR044831">
    <property type="entry name" value="Ccp1-like"/>
</dbReference>
<dbReference type="PROSITE" id="PS00436">
    <property type="entry name" value="PEROXIDASE_2"/>
    <property type="match status" value="1"/>
</dbReference>
<dbReference type="PROSITE" id="PS50873">
    <property type="entry name" value="PEROXIDASE_4"/>
    <property type="match status" value="1"/>
</dbReference>
<keyword evidence="3" id="KW-0479">Metal-binding</keyword>
<keyword evidence="1" id="KW-0575">Peroxidase</keyword>
<keyword evidence="4" id="KW-0560">Oxidoreductase</keyword>
<accession>A0ABN9Y8M6</accession>
<dbReference type="PROSITE" id="PS00435">
    <property type="entry name" value="PEROXIDASE_1"/>
    <property type="match status" value="1"/>
</dbReference>
<evidence type="ECO:0000256" key="6">
    <source>
        <dbReference type="RuleBase" id="RU004241"/>
    </source>
</evidence>
<dbReference type="InterPro" id="IPR010255">
    <property type="entry name" value="Haem_peroxidase_sf"/>
</dbReference>
<name>A0ABN9Y8M6_9DINO</name>
<dbReference type="SUPFAM" id="SSF48113">
    <property type="entry name" value="Heme-dependent peroxidases"/>
    <property type="match status" value="1"/>
</dbReference>
<comment type="similarity">
    <text evidence="6">Belongs to the peroxidase family.</text>
</comment>
<dbReference type="PANTHER" id="PTHR31356:SF36">
    <property type="entry name" value="L-ASCORBATE PEROXIDASE 3"/>
    <property type="match status" value="1"/>
</dbReference>
<reference evidence="8" key="1">
    <citation type="submission" date="2023-10" db="EMBL/GenBank/DDBJ databases">
        <authorList>
            <person name="Chen Y."/>
            <person name="Shah S."/>
            <person name="Dougan E. K."/>
            <person name="Thang M."/>
            <person name="Chan C."/>
        </authorList>
    </citation>
    <scope>NUCLEOTIDE SEQUENCE [LARGE SCALE GENOMIC DNA]</scope>
</reference>
<keyword evidence="9" id="KW-1185">Reference proteome</keyword>
<evidence type="ECO:0000313" key="8">
    <source>
        <dbReference type="EMBL" id="CAK0909025.1"/>
    </source>
</evidence>
<keyword evidence="5" id="KW-0408">Iron</keyword>
<proteinExistence type="inferred from homology"/>
<evidence type="ECO:0000259" key="7">
    <source>
        <dbReference type="PROSITE" id="PS50873"/>
    </source>
</evidence>
<evidence type="ECO:0000313" key="9">
    <source>
        <dbReference type="Proteomes" id="UP001189429"/>
    </source>
</evidence>
<sequence>EARCSRQKAAPPPPGRRAARCMGNSVDCCEQVEDSAITTAAPDLLCLEAAAVLTETKGDWPSSFQAAAPGPPPVEDETYQVRLVRQDGERLGLDVDYMQGRAVLPIVGLCGGMARAWNRANPYAPLRYGDALVRVNGARGATEMLERCRDDEALELTLRTQLNCSALVADLEKLIRQRRCGPVLVRLSFHDAAVYRASPAAVAPDGRANAAMRFLDAGESRFPANRGLPEVAIPLLSNISGKYCPDLISHADLWALAANVAIRLMGGSSNIPTRFGRADARSSAESVQSQVGRLPDTSMEAEPLRRLFSSKGLGDRDAVALLGAHALSRPECGAAPAERCFDNAYFGGLLQWSAAEHPKSSPEGRCLAAHAGMSCSDLALVQDAGFREHVEVYATDRDAFFTAFSKGWAKLQELGWPNLRDSL</sequence>
<dbReference type="PANTHER" id="PTHR31356">
    <property type="entry name" value="THYLAKOID LUMENAL 29 KDA PROTEIN, CHLOROPLASTIC-RELATED"/>
    <property type="match status" value="1"/>
</dbReference>
<evidence type="ECO:0000256" key="3">
    <source>
        <dbReference type="ARBA" id="ARBA00022723"/>
    </source>
</evidence>
<dbReference type="Gene3D" id="1.10.420.10">
    <property type="entry name" value="Peroxidase, domain 2"/>
    <property type="match status" value="1"/>
</dbReference>
<dbReference type="InterPro" id="IPR002016">
    <property type="entry name" value="Haem_peroxidase"/>
</dbReference>
<keyword evidence="2" id="KW-0349">Heme</keyword>
<evidence type="ECO:0000256" key="5">
    <source>
        <dbReference type="ARBA" id="ARBA00023004"/>
    </source>
</evidence>
<dbReference type="PRINTS" id="PR00458">
    <property type="entry name" value="PEROXIDASE"/>
</dbReference>
<dbReference type="InterPro" id="IPR019794">
    <property type="entry name" value="Peroxidases_AS"/>
</dbReference>
<dbReference type="Pfam" id="PF00141">
    <property type="entry name" value="peroxidase"/>
    <property type="match status" value="1"/>
</dbReference>
<feature type="non-terminal residue" evidence="8">
    <location>
        <position position="1"/>
    </location>
</feature>
<organism evidence="8 9">
    <name type="scientific">Prorocentrum cordatum</name>
    <dbReference type="NCBI Taxonomy" id="2364126"/>
    <lineage>
        <taxon>Eukaryota</taxon>
        <taxon>Sar</taxon>
        <taxon>Alveolata</taxon>
        <taxon>Dinophyceae</taxon>
        <taxon>Prorocentrales</taxon>
        <taxon>Prorocentraceae</taxon>
        <taxon>Prorocentrum</taxon>
    </lineage>
</organism>
<dbReference type="Proteomes" id="UP001189429">
    <property type="component" value="Unassembled WGS sequence"/>
</dbReference>
<protein>
    <recommendedName>
        <fullName evidence="7">Plant heme peroxidase family profile domain-containing protein</fullName>
    </recommendedName>
</protein>
<gene>
    <name evidence="8" type="ORF">PCOR1329_LOCUS83550</name>
</gene>
<comment type="caution">
    <text evidence="8">The sequence shown here is derived from an EMBL/GenBank/DDBJ whole genome shotgun (WGS) entry which is preliminary data.</text>
</comment>
<feature type="domain" description="Plant heme peroxidase family profile" evidence="7">
    <location>
        <begin position="172"/>
        <end position="415"/>
    </location>
</feature>
<dbReference type="Gene3D" id="1.10.520.10">
    <property type="match status" value="1"/>
</dbReference>
<evidence type="ECO:0000256" key="4">
    <source>
        <dbReference type="ARBA" id="ARBA00023002"/>
    </source>
</evidence>
<evidence type="ECO:0000256" key="2">
    <source>
        <dbReference type="ARBA" id="ARBA00022617"/>
    </source>
</evidence>
<dbReference type="InterPro" id="IPR019793">
    <property type="entry name" value="Peroxidases_heam-ligand_BS"/>
</dbReference>
<evidence type="ECO:0000256" key="1">
    <source>
        <dbReference type="ARBA" id="ARBA00022559"/>
    </source>
</evidence>
<dbReference type="EMBL" id="CAUYUJ010022116">
    <property type="protein sequence ID" value="CAK0909025.1"/>
    <property type="molecule type" value="Genomic_DNA"/>
</dbReference>